<accession>A0ABN9MFB6</accession>
<evidence type="ECO:0000313" key="3">
    <source>
        <dbReference type="Proteomes" id="UP001176940"/>
    </source>
</evidence>
<dbReference type="PANTHER" id="PTHR21301:SF12">
    <property type="match status" value="1"/>
</dbReference>
<dbReference type="InterPro" id="IPR058912">
    <property type="entry name" value="HTH_animal"/>
</dbReference>
<comment type="caution">
    <text evidence="2">The sequence shown here is derived from an EMBL/GenBank/DDBJ whole genome shotgun (WGS) entry which is preliminary data.</text>
</comment>
<sequence length="310" mass="35779">MSSNVAPPYANSYMAQFEEEVVYPDPLFQAYCPMWRRCIEDVFCIWMGTSQTLNLFFHNLNTALPGLSFTITSSSQQVNFLDTLSLHPISLKKSIPRSQFKRVQRIVTEPTLIRTRTDEMYNKFRERGYPLNLLLDAINSPTIPCPSVSKRIPLVHVYHPYVHILHHTIRQHWNMLRTALPGIPEFQERFLPCYKRPSNVRDSLVRADFGGRSHNATQQFLNKPKHGTFPCLHCNQCNNVIRGDSFFHPHSGKKYKIKIVLAAFSKLGKPPNQSRIAFPITSRLFVIRTCCYHSHFISSLKGIVYHKSSS</sequence>
<dbReference type="Pfam" id="PF26215">
    <property type="entry name" value="HTH_animal"/>
    <property type="match status" value="1"/>
</dbReference>
<dbReference type="Proteomes" id="UP001176940">
    <property type="component" value="Unassembled WGS sequence"/>
</dbReference>
<evidence type="ECO:0000313" key="2">
    <source>
        <dbReference type="EMBL" id="CAJ0965462.1"/>
    </source>
</evidence>
<organism evidence="2 3">
    <name type="scientific">Ranitomeya imitator</name>
    <name type="common">mimic poison frog</name>
    <dbReference type="NCBI Taxonomy" id="111125"/>
    <lineage>
        <taxon>Eukaryota</taxon>
        <taxon>Metazoa</taxon>
        <taxon>Chordata</taxon>
        <taxon>Craniata</taxon>
        <taxon>Vertebrata</taxon>
        <taxon>Euteleostomi</taxon>
        <taxon>Amphibia</taxon>
        <taxon>Batrachia</taxon>
        <taxon>Anura</taxon>
        <taxon>Neobatrachia</taxon>
        <taxon>Hyloidea</taxon>
        <taxon>Dendrobatidae</taxon>
        <taxon>Dendrobatinae</taxon>
        <taxon>Ranitomeya</taxon>
    </lineage>
</organism>
<evidence type="ECO:0000259" key="1">
    <source>
        <dbReference type="Pfam" id="PF26215"/>
    </source>
</evidence>
<reference evidence="2" key="1">
    <citation type="submission" date="2023-07" db="EMBL/GenBank/DDBJ databases">
        <authorList>
            <person name="Stuckert A."/>
        </authorList>
    </citation>
    <scope>NUCLEOTIDE SEQUENCE</scope>
</reference>
<feature type="domain" description="Helix-turn-helix" evidence="1">
    <location>
        <begin position="81"/>
        <end position="138"/>
    </location>
</feature>
<name>A0ABN9MFB6_9NEOB</name>
<feature type="non-terminal residue" evidence="2">
    <location>
        <position position="310"/>
    </location>
</feature>
<keyword evidence="3" id="KW-1185">Reference proteome</keyword>
<dbReference type="PANTHER" id="PTHR21301">
    <property type="entry name" value="REVERSE TRANSCRIPTASE"/>
    <property type="match status" value="1"/>
</dbReference>
<gene>
    <name evidence="2" type="ORF">RIMI_LOCUS20317584</name>
</gene>
<protein>
    <recommendedName>
        <fullName evidence="1">Helix-turn-helix domain-containing protein</fullName>
    </recommendedName>
</protein>
<dbReference type="EMBL" id="CAUEEQ010067628">
    <property type="protein sequence ID" value="CAJ0965462.1"/>
    <property type="molecule type" value="Genomic_DNA"/>
</dbReference>
<proteinExistence type="predicted"/>